<evidence type="ECO:0000256" key="3">
    <source>
        <dbReference type="ARBA" id="ARBA00022793"/>
    </source>
</evidence>
<keyword evidence="8" id="KW-0808">Transferase</keyword>
<dbReference type="InterPro" id="IPR015421">
    <property type="entry name" value="PyrdxlP-dep_Trfase_major"/>
</dbReference>
<protein>
    <submittedName>
        <fullName evidence="8">Aspartate aminotransferase family protein</fullName>
    </submittedName>
</protein>
<evidence type="ECO:0000256" key="6">
    <source>
        <dbReference type="PIRSR" id="PIRSR602129-50"/>
    </source>
</evidence>
<keyword evidence="8" id="KW-0032">Aminotransferase</keyword>
<feature type="modified residue" description="N6-(pyridoxal phosphate)lysine" evidence="6">
    <location>
        <position position="293"/>
    </location>
</feature>
<evidence type="ECO:0000256" key="7">
    <source>
        <dbReference type="RuleBase" id="RU000382"/>
    </source>
</evidence>
<dbReference type="InterPro" id="IPR015424">
    <property type="entry name" value="PyrdxlP-dep_Trfase"/>
</dbReference>
<keyword evidence="5 7" id="KW-0456">Lyase</keyword>
<keyword evidence="3" id="KW-0210">Decarboxylase</keyword>
<dbReference type="Pfam" id="PF00282">
    <property type="entry name" value="Pyridoxal_deC"/>
    <property type="match status" value="1"/>
</dbReference>
<dbReference type="GO" id="GO:0008483">
    <property type="term" value="F:transaminase activity"/>
    <property type="evidence" value="ECO:0007669"/>
    <property type="project" value="UniProtKB-KW"/>
</dbReference>
<dbReference type="GO" id="GO:0030170">
    <property type="term" value="F:pyridoxal phosphate binding"/>
    <property type="evidence" value="ECO:0007669"/>
    <property type="project" value="InterPro"/>
</dbReference>
<evidence type="ECO:0000256" key="2">
    <source>
        <dbReference type="ARBA" id="ARBA00009533"/>
    </source>
</evidence>
<evidence type="ECO:0000256" key="4">
    <source>
        <dbReference type="ARBA" id="ARBA00022898"/>
    </source>
</evidence>
<comment type="cofactor">
    <cofactor evidence="1 6 7">
        <name>pyridoxal 5'-phosphate</name>
        <dbReference type="ChEBI" id="CHEBI:597326"/>
    </cofactor>
</comment>
<dbReference type="InterPro" id="IPR002129">
    <property type="entry name" value="PyrdxlP-dep_de-COase"/>
</dbReference>
<dbReference type="PANTHER" id="PTHR11999:SF70">
    <property type="entry name" value="MIP05841P"/>
    <property type="match status" value="1"/>
</dbReference>
<evidence type="ECO:0000313" key="9">
    <source>
        <dbReference type="Proteomes" id="UP000582974"/>
    </source>
</evidence>
<organism evidence="8 9">
    <name type="scientific">Haloechinothrix aidingensis</name>
    <dbReference type="NCBI Taxonomy" id="2752311"/>
    <lineage>
        <taxon>Bacteria</taxon>
        <taxon>Bacillati</taxon>
        <taxon>Actinomycetota</taxon>
        <taxon>Actinomycetes</taxon>
        <taxon>Pseudonocardiales</taxon>
        <taxon>Pseudonocardiaceae</taxon>
        <taxon>Haloechinothrix</taxon>
    </lineage>
</organism>
<evidence type="ECO:0000256" key="1">
    <source>
        <dbReference type="ARBA" id="ARBA00001933"/>
    </source>
</evidence>
<sequence length="458" mass="48239">MTDLPDLLARTTEHALAYLEGASDRPVSRPVPAGELVAALGGPVPDQPRDPAEVVDELAGAVDPGLVVTNAGRYFGFVEGGVVPASLAADWLTSIWDQNPAFSALSPAATAAEEVCRGWLCELLGLPGTASAGFTSGAQLANVTGLAAGRHHVLRAAGWDVEADGLFGAPAVTVFAGEERHATVDRALRFLGFGTRSITPIPVDGQGRMRPDALEHELERAHGRGPAIVCAQAGNVNTGAADPLRRIGELTREHDTWLHVDGAFGLWAAAAPEFAHLTDGAELADSWAVDGHKWLNVPYDCGIVLCAHPDSHRAAMSLSAAYLARGGGRDGSDWTPESSRRARVFAVWAALRALGRTGVAELVRTCCAHARRCAELLAGDENVTVLNDVVLNQVLVRIGDDDARTRAVAEAVQAEGVTWLGTTTWRGGTAIRISVSDHATTHEHIDELVRAVLRAARG</sequence>
<dbReference type="AlphaFoldDB" id="A0A838ADL5"/>
<comment type="caution">
    <text evidence="8">The sequence shown here is derived from an EMBL/GenBank/DDBJ whole genome shotgun (WGS) entry which is preliminary data.</text>
</comment>
<dbReference type="GO" id="GO:0019752">
    <property type="term" value="P:carboxylic acid metabolic process"/>
    <property type="evidence" value="ECO:0007669"/>
    <property type="project" value="InterPro"/>
</dbReference>
<proteinExistence type="inferred from homology"/>
<dbReference type="Gene3D" id="3.90.1150.10">
    <property type="entry name" value="Aspartate Aminotransferase, domain 1"/>
    <property type="match status" value="1"/>
</dbReference>
<keyword evidence="9" id="KW-1185">Reference proteome</keyword>
<dbReference type="EMBL" id="JACCKD010000006">
    <property type="protein sequence ID" value="MBA0127320.1"/>
    <property type="molecule type" value="Genomic_DNA"/>
</dbReference>
<dbReference type="Proteomes" id="UP000582974">
    <property type="component" value="Unassembled WGS sequence"/>
</dbReference>
<dbReference type="RefSeq" id="WP_180894131.1">
    <property type="nucleotide sequence ID" value="NZ_JACCKD010000006.1"/>
</dbReference>
<dbReference type="GO" id="GO:0004058">
    <property type="term" value="F:aromatic-L-amino-acid decarboxylase activity"/>
    <property type="evidence" value="ECO:0007669"/>
    <property type="project" value="UniProtKB-ARBA"/>
</dbReference>
<dbReference type="SUPFAM" id="SSF53383">
    <property type="entry name" value="PLP-dependent transferases"/>
    <property type="match status" value="1"/>
</dbReference>
<evidence type="ECO:0000256" key="5">
    <source>
        <dbReference type="ARBA" id="ARBA00023239"/>
    </source>
</evidence>
<dbReference type="InterPro" id="IPR010977">
    <property type="entry name" value="Aromatic_deC"/>
</dbReference>
<dbReference type="Gene3D" id="3.40.640.10">
    <property type="entry name" value="Type I PLP-dependent aspartate aminotransferase-like (Major domain)"/>
    <property type="match status" value="1"/>
</dbReference>
<name>A0A838ADL5_9PSEU</name>
<dbReference type="PANTHER" id="PTHR11999">
    <property type="entry name" value="GROUP II PYRIDOXAL-5-PHOSPHATE DECARBOXYLASE"/>
    <property type="match status" value="1"/>
</dbReference>
<accession>A0A838ADL5</accession>
<reference evidence="8 9" key="1">
    <citation type="submission" date="2020-07" db="EMBL/GenBank/DDBJ databases">
        <title>Genome of Haloechinothrix sp.</title>
        <authorList>
            <person name="Tang S.-K."/>
            <person name="Yang L."/>
            <person name="Zhu W.-Y."/>
        </authorList>
    </citation>
    <scope>NUCLEOTIDE SEQUENCE [LARGE SCALE GENOMIC DNA]</scope>
    <source>
        <strain evidence="8 9">YIM 98757</strain>
    </source>
</reference>
<keyword evidence="4 6" id="KW-0663">Pyridoxal phosphate</keyword>
<evidence type="ECO:0000313" key="8">
    <source>
        <dbReference type="EMBL" id="MBA0127320.1"/>
    </source>
</evidence>
<comment type="similarity">
    <text evidence="2 7">Belongs to the group II decarboxylase family.</text>
</comment>
<dbReference type="InterPro" id="IPR015422">
    <property type="entry name" value="PyrdxlP-dep_Trfase_small"/>
</dbReference>
<gene>
    <name evidence="8" type="ORF">H0B56_17370</name>
</gene>